<evidence type="ECO:0000256" key="1">
    <source>
        <dbReference type="RuleBase" id="RU004417"/>
    </source>
</evidence>
<dbReference type="RefSeq" id="WP_424922998.1">
    <property type="nucleotide sequence ID" value="NZ_SORF01000006.1"/>
</dbReference>
<dbReference type="GO" id="GO:0006520">
    <property type="term" value="P:amino acid metabolic process"/>
    <property type="evidence" value="ECO:0007669"/>
    <property type="project" value="InterPro"/>
</dbReference>
<dbReference type="EMBL" id="SORF01000006">
    <property type="protein sequence ID" value="TDY46703.1"/>
    <property type="molecule type" value="Genomic_DNA"/>
</dbReference>
<accession>A0A4R8LQG6</accession>
<organism evidence="3 4">
    <name type="scientific">Alicyclobacillus sacchari</name>
    <dbReference type="NCBI Taxonomy" id="392010"/>
    <lineage>
        <taxon>Bacteria</taxon>
        <taxon>Bacillati</taxon>
        <taxon>Bacillota</taxon>
        <taxon>Bacilli</taxon>
        <taxon>Bacillales</taxon>
        <taxon>Alicyclobacillaceae</taxon>
        <taxon>Alicyclobacillus</taxon>
    </lineage>
</organism>
<comment type="caution">
    <text evidence="3">The sequence shown here is derived from an EMBL/GenBank/DDBJ whole genome shotgun (WGS) entry which is preliminary data.</text>
</comment>
<dbReference type="InterPro" id="IPR006095">
    <property type="entry name" value="Glu/Leu/Phe/Val/Trp_DH"/>
</dbReference>
<dbReference type="Proteomes" id="UP000294581">
    <property type="component" value="Unassembled WGS sequence"/>
</dbReference>
<dbReference type="SUPFAM" id="SSF51735">
    <property type="entry name" value="NAD(P)-binding Rossmann-fold domains"/>
    <property type="match status" value="1"/>
</dbReference>
<evidence type="ECO:0000313" key="3">
    <source>
        <dbReference type="EMBL" id="TDY46703.1"/>
    </source>
</evidence>
<keyword evidence="1" id="KW-0560">Oxidoreductase</keyword>
<dbReference type="Pfam" id="PF00208">
    <property type="entry name" value="ELFV_dehydrog"/>
    <property type="match status" value="1"/>
</dbReference>
<gene>
    <name evidence="3" type="ORF">C7445_106132</name>
</gene>
<dbReference type="InterPro" id="IPR036291">
    <property type="entry name" value="NAD(P)-bd_dom_sf"/>
</dbReference>
<dbReference type="PANTHER" id="PTHR42722">
    <property type="entry name" value="LEUCINE DEHYDROGENASE"/>
    <property type="match status" value="1"/>
</dbReference>
<comment type="similarity">
    <text evidence="1">Belongs to the Glu/Leu/Phe/Val dehydrogenases family.</text>
</comment>
<reference evidence="3 4" key="1">
    <citation type="submission" date="2019-03" db="EMBL/GenBank/DDBJ databases">
        <title>Genomic Encyclopedia of Type Strains, Phase IV (KMG-IV): sequencing the most valuable type-strain genomes for metagenomic binning, comparative biology and taxonomic classification.</title>
        <authorList>
            <person name="Goeker M."/>
        </authorList>
    </citation>
    <scope>NUCLEOTIDE SEQUENCE [LARGE SCALE GENOMIC DNA]</scope>
    <source>
        <strain evidence="3 4">DSM 17974</strain>
    </source>
</reference>
<proteinExistence type="inferred from homology"/>
<dbReference type="PRINTS" id="PR00082">
    <property type="entry name" value="GLFDHDRGNASE"/>
</dbReference>
<dbReference type="InterPro" id="IPR016211">
    <property type="entry name" value="Glu/Phe/Leu/Val/Trp_DH_bac/arc"/>
</dbReference>
<dbReference type="SMART" id="SM00839">
    <property type="entry name" value="ELFV_dehydrog"/>
    <property type="match status" value="1"/>
</dbReference>
<evidence type="ECO:0000259" key="2">
    <source>
        <dbReference type="SMART" id="SM00839"/>
    </source>
</evidence>
<dbReference type="Gene3D" id="3.40.50.720">
    <property type="entry name" value="NAD(P)-binding Rossmann-like Domain"/>
    <property type="match status" value="1"/>
</dbReference>
<evidence type="ECO:0000313" key="4">
    <source>
        <dbReference type="Proteomes" id="UP000294581"/>
    </source>
</evidence>
<protein>
    <submittedName>
        <fullName evidence="3">Glutamate/leucine/phenylalanine/valine dehydrogenase</fullName>
    </submittedName>
</protein>
<dbReference type="CDD" id="cd01075">
    <property type="entry name" value="NAD_bind_Leu_Phe_Val_DH"/>
    <property type="match status" value="1"/>
</dbReference>
<dbReference type="PANTHER" id="PTHR42722:SF1">
    <property type="entry name" value="VALINE DEHYDROGENASE"/>
    <property type="match status" value="1"/>
</dbReference>
<keyword evidence="4" id="KW-1185">Reference proteome</keyword>
<name>A0A4R8LQG6_9BACL</name>
<sequence>MDLIHLATPYVCGISPSYGSSGNPSGMTALGVFRGIQASAKYMYGTDDLVGRRVAIQGLGSVGCELARLLRVDGANLLVADVTPLQVERAVNEFGAQPLSPQDTLSAECDILAPCALGAVLNDETIPRLRAQIVAGSANNLLAQERHGGMLHERGILYAPDYVINAGGLINVADELEGYHPDRARSKVERGIPTHRAADEMAMKRIETLRQVRSTHLGHHEPVRRGR</sequence>
<dbReference type="AlphaFoldDB" id="A0A4R8LQG6"/>
<dbReference type="InterPro" id="IPR006096">
    <property type="entry name" value="Glu/Leu/Phe/Val/Trp_DH_C"/>
</dbReference>
<dbReference type="GO" id="GO:0016639">
    <property type="term" value="F:oxidoreductase activity, acting on the CH-NH2 group of donors, NAD or NADP as acceptor"/>
    <property type="evidence" value="ECO:0007669"/>
    <property type="project" value="InterPro"/>
</dbReference>
<feature type="domain" description="Glutamate/phenylalanine/leucine/valine/L-tryptophan dehydrogenase C-terminal" evidence="2">
    <location>
        <begin position="22"/>
        <end position="214"/>
    </location>
</feature>